<evidence type="ECO:0000313" key="7">
    <source>
        <dbReference type="EMBL" id="KAF5749132.1"/>
    </source>
</evidence>
<evidence type="ECO:0000259" key="6">
    <source>
        <dbReference type="PROSITE" id="PS51005"/>
    </source>
</evidence>
<gene>
    <name evidence="7" type="ORF">HS088_TW04G01095</name>
</gene>
<keyword evidence="1" id="KW-0805">Transcription regulation</keyword>
<dbReference type="InParanoid" id="A0A7J7DRV2"/>
<evidence type="ECO:0000313" key="8">
    <source>
        <dbReference type="Proteomes" id="UP000593562"/>
    </source>
</evidence>
<dbReference type="SUPFAM" id="SSF101941">
    <property type="entry name" value="NAC domain"/>
    <property type="match status" value="1"/>
</dbReference>
<dbReference type="Gene3D" id="2.170.150.80">
    <property type="entry name" value="NAC domain"/>
    <property type="match status" value="1"/>
</dbReference>
<organism evidence="7 8">
    <name type="scientific">Tripterygium wilfordii</name>
    <name type="common">Thunder God vine</name>
    <dbReference type="NCBI Taxonomy" id="458696"/>
    <lineage>
        <taxon>Eukaryota</taxon>
        <taxon>Viridiplantae</taxon>
        <taxon>Streptophyta</taxon>
        <taxon>Embryophyta</taxon>
        <taxon>Tracheophyta</taxon>
        <taxon>Spermatophyta</taxon>
        <taxon>Magnoliopsida</taxon>
        <taxon>eudicotyledons</taxon>
        <taxon>Gunneridae</taxon>
        <taxon>Pentapetalae</taxon>
        <taxon>rosids</taxon>
        <taxon>fabids</taxon>
        <taxon>Celastrales</taxon>
        <taxon>Celastraceae</taxon>
        <taxon>Tripterygium</taxon>
    </lineage>
</organism>
<dbReference type="GO" id="GO:0006355">
    <property type="term" value="P:regulation of DNA-templated transcription"/>
    <property type="evidence" value="ECO:0007669"/>
    <property type="project" value="InterPro"/>
</dbReference>
<feature type="region of interest" description="Disordered" evidence="5">
    <location>
        <begin position="48"/>
        <end position="68"/>
    </location>
</feature>
<dbReference type="InterPro" id="IPR036093">
    <property type="entry name" value="NAC_dom_sf"/>
</dbReference>
<keyword evidence="2" id="KW-0238">DNA-binding</keyword>
<evidence type="ECO:0000256" key="3">
    <source>
        <dbReference type="ARBA" id="ARBA00023163"/>
    </source>
</evidence>
<dbReference type="Proteomes" id="UP000593562">
    <property type="component" value="Unassembled WGS sequence"/>
</dbReference>
<dbReference type="EMBL" id="JAAARO010000004">
    <property type="protein sequence ID" value="KAF5749132.1"/>
    <property type="molecule type" value="Genomic_DNA"/>
</dbReference>
<keyword evidence="3" id="KW-0804">Transcription</keyword>
<comment type="caution">
    <text evidence="7">The sequence shown here is derived from an EMBL/GenBank/DDBJ whole genome shotgun (WGS) entry which is preliminary data.</text>
</comment>
<dbReference type="PANTHER" id="PTHR31719:SF164">
    <property type="entry name" value="NAC DOMAIN-CONTAINING PROTEIN"/>
    <property type="match status" value="1"/>
</dbReference>
<feature type="domain" description="NAC" evidence="6">
    <location>
        <begin position="66"/>
        <end position="206"/>
    </location>
</feature>
<keyword evidence="4" id="KW-0539">Nucleus</keyword>
<dbReference type="GO" id="GO:0003677">
    <property type="term" value="F:DNA binding"/>
    <property type="evidence" value="ECO:0007669"/>
    <property type="project" value="UniProtKB-KW"/>
</dbReference>
<dbReference type="InterPro" id="IPR003441">
    <property type="entry name" value="NAC-dom"/>
</dbReference>
<evidence type="ECO:0000256" key="1">
    <source>
        <dbReference type="ARBA" id="ARBA00023015"/>
    </source>
</evidence>
<protein>
    <recommendedName>
        <fullName evidence="6">NAC domain-containing protein</fullName>
    </recommendedName>
</protein>
<keyword evidence="8" id="KW-1185">Reference proteome</keyword>
<dbReference type="GO" id="GO:0048731">
    <property type="term" value="P:system development"/>
    <property type="evidence" value="ECO:0007669"/>
    <property type="project" value="TreeGrafter"/>
</dbReference>
<reference evidence="7 8" key="1">
    <citation type="journal article" date="2020" name="Nat. Commun.">
        <title>Genome of Tripterygium wilfordii and identification of cytochrome P450 involved in triptolide biosynthesis.</title>
        <authorList>
            <person name="Tu L."/>
            <person name="Su P."/>
            <person name="Zhang Z."/>
            <person name="Gao L."/>
            <person name="Wang J."/>
            <person name="Hu T."/>
            <person name="Zhou J."/>
            <person name="Zhang Y."/>
            <person name="Zhao Y."/>
            <person name="Liu Y."/>
            <person name="Song Y."/>
            <person name="Tong Y."/>
            <person name="Lu Y."/>
            <person name="Yang J."/>
            <person name="Xu C."/>
            <person name="Jia M."/>
            <person name="Peters R.J."/>
            <person name="Huang L."/>
            <person name="Gao W."/>
        </authorList>
    </citation>
    <scope>NUCLEOTIDE SEQUENCE [LARGE SCALE GENOMIC DNA]</scope>
    <source>
        <strain evidence="8">cv. XIE 37</strain>
        <tissue evidence="7">Leaf</tissue>
    </source>
</reference>
<accession>A0A7J7DRV2</accession>
<evidence type="ECO:0000256" key="4">
    <source>
        <dbReference type="ARBA" id="ARBA00023242"/>
    </source>
</evidence>
<dbReference type="Pfam" id="PF02365">
    <property type="entry name" value="NAM"/>
    <property type="match status" value="1"/>
</dbReference>
<dbReference type="PROSITE" id="PS51005">
    <property type="entry name" value="NAC"/>
    <property type="match status" value="1"/>
</dbReference>
<dbReference type="PANTHER" id="PTHR31719">
    <property type="entry name" value="NAC TRANSCRIPTION FACTOR 56"/>
    <property type="match status" value="1"/>
</dbReference>
<sequence>MRKIADWSMHEYSFVDDKGNSLNNDQENSLNHKVVCCVKYSASSSSASSKKTQRFPRPSNPRRETSWPDYHFMPTDEELVVFYLSQKRLFPPTHLPVQFISVVDVYGTKEPWTLFNICDESQKYCFYVFSVVKGDQAQRVSRKAGSGHWVQQATIDIINSKETLIALDTTHSLLKMRGRRRRRAEGMRIMRMRERSMVSGTCTSTA</sequence>
<proteinExistence type="predicted"/>
<dbReference type="AlphaFoldDB" id="A0A7J7DRV2"/>
<evidence type="ECO:0000256" key="2">
    <source>
        <dbReference type="ARBA" id="ARBA00023125"/>
    </source>
</evidence>
<name>A0A7J7DRV2_TRIWF</name>
<evidence type="ECO:0000256" key="5">
    <source>
        <dbReference type="SAM" id="MobiDB-lite"/>
    </source>
</evidence>